<feature type="domain" description="Transglycosylase SLT" evidence="2">
    <location>
        <begin position="36"/>
        <end position="328"/>
    </location>
</feature>
<dbReference type="InterPro" id="IPR011970">
    <property type="entry name" value="MltB_2"/>
</dbReference>
<dbReference type="PANTHER" id="PTHR30163">
    <property type="entry name" value="MEMBRANE-BOUND LYTIC MUREIN TRANSGLYCOSYLASE B"/>
    <property type="match status" value="1"/>
</dbReference>
<sequence length="405" mass="43483">MVALLLWPLQVGAQGALGNLAEVEDVRGEASGPEAFDEWLAGFRERALAAGISEETLDEGLSGVSYQPEIIDLDRNQAEFVKPIWTYLDTAVSELRVANGRDAVARQADLLAAIEEEYGVDRHVVAAIWGLESAYGVVRGSTDTLAALATLSADSRRGAFFEEQLLAGLQILQSGAVDRNEMQGSWAGAMGHTQFMPTSYLEHAVDWSGGGQSDIWNDNPADALASTAAYLANFGWTEGQPWGLEVRLPEDFDFLLADREVTKLPSEWAAIGIEPVSGETVPDDHGPASILLPAGHEGAAFMVFGNFEVIEAYNTADAYVVAVGHLANRIAGAGPLEGEWPRHLRGLGAEERLELQERLTEAGFDTQGVDGKIGPNTVDAIRAYQVAEGLLPDGFASVPLLERLR</sequence>
<dbReference type="InterPro" id="IPR023346">
    <property type="entry name" value="Lysozyme-like_dom_sf"/>
</dbReference>
<dbReference type="Pfam" id="PF13406">
    <property type="entry name" value="SLT_2"/>
    <property type="match status" value="1"/>
</dbReference>
<dbReference type="GO" id="GO:0008933">
    <property type="term" value="F:peptidoglycan lytic transglycosylase activity"/>
    <property type="evidence" value="ECO:0007669"/>
    <property type="project" value="TreeGrafter"/>
</dbReference>
<comment type="caution">
    <text evidence="3">The sequence shown here is derived from an EMBL/GenBank/DDBJ whole genome shotgun (WGS) entry which is preliminary data.</text>
</comment>
<reference evidence="3 4" key="1">
    <citation type="submission" date="2019-09" db="EMBL/GenBank/DDBJ databases">
        <authorList>
            <person name="Park J.-S."/>
            <person name="Choi H.-J."/>
        </authorList>
    </citation>
    <scope>NUCLEOTIDE SEQUENCE [LARGE SCALE GENOMIC DNA]</scope>
    <source>
        <strain evidence="3 4">176SS1-4</strain>
    </source>
</reference>
<name>A0A5J5GDN2_9RHOB</name>
<dbReference type="Gene3D" id="1.10.530.10">
    <property type="match status" value="1"/>
</dbReference>
<proteinExistence type="predicted"/>
<keyword evidence="4" id="KW-1185">Reference proteome</keyword>
<dbReference type="Gene3D" id="1.10.101.10">
    <property type="entry name" value="PGBD-like superfamily/PGBD"/>
    <property type="match status" value="1"/>
</dbReference>
<dbReference type="Gene3D" id="1.10.8.350">
    <property type="entry name" value="Bacterial muramidase"/>
    <property type="match status" value="1"/>
</dbReference>
<dbReference type="Pfam" id="PF01471">
    <property type="entry name" value="PG_binding_1"/>
    <property type="match status" value="1"/>
</dbReference>
<protein>
    <submittedName>
        <fullName evidence="3">Lytic murein transglycosylase</fullName>
    </submittedName>
</protein>
<evidence type="ECO:0000259" key="1">
    <source>
        <dbReference type="Pfam" id="PF01471"/>
    </source>
</evidence>
<dbReference type="GO" id="GO:0009253">
    <property type="term" value="P:peptidoglycan catabolic process"/>
    <property type="evidence" value="ECO:0007669"/>
    <property type="project" value="TreeGrafter"/>
</dbReference>
<dbReference type="InterPro" id="IPR031304">
    <property type="entry name" value="SLT_2"/>
</dbReference>
<dbReference type="SUPFAM" id="SSF53955">
    <property type="entry name" value="Lysozyme-like"/>
    <property type="match status" value="1"/>
</dbReference>
<evidence type="ECO:0000313" key="4">
    <source>
        <dbReference type="Proteomes" id="UP000326554"/>
    </source>
</evidence>
<organism evidence="3 4">
    <name type="scientific">Histidinibacterium aquaticum</name>
    <dbReference type="NCBI Taxonomy" id="2613962"/>
    <lineage>
        <taxon>Bacteria</taxon>
        <taxon>Pseudomonadati</taxon>
        <taxon>Pseudomonadota</taxon>
        <taxon>Alphaproteobacteria</taxon>
        <taxon>Rhodobacterales</taxon>
        <taxon>Paracoccaceae</taxon>
        <taxon>Histidinibacterium</taxon>
    </lineage>
</organism>
<dbReference type="EMBL" id="VYQE01000005">
    <property type="protein sequence ID" value="KAA9006181.1"/>
    <property type="molecule type" value="Genomic_DNA"/>
</dbReference>
<dbReference type="Proteomes" id="UP000326554">
    <property type="component" value="Unassembled WGS sequence"/>
</dbReference>
<feature type="domain" description="Peptidoglycan binding-like" evidence="1">
    <location>
        <begin position="350"/>
        <end position="396"/>
    </location>
</feature>
<dbReference type="PANTHER" id="PTHR30163:SF8">
    <property type="entry name" value="LYTIC MUREIN TRANSGLYCOSYLASE"/>
    <property type="match status" value="1"/>
</dbReference>
<dbReference type="NCBIfam" id="TIGR02283">
    <property type="entry name" value="MltB_2"/>
    <property type="match status" value="1"/>
</dbReference>
<dbReference type="AlphaFoldDB" id="A0A5J5GDN2"/>
<accession>A0A5J5GDN2</accession>
<dbReference type="InterPro" id="IPR036366">
    <property type="entry name" value="PGBDSf"/>
</dbReference>
<evidence type="ECO:0000259" key="2">
    <source>
        <dbReference type="Pfam" id="PF13406"/>
    </source>
</evidence>
<dbReference type="InterPro" id="IPR043426">
    <property type="entry name" value="MltB-like"/>
</dbReference>
<dbReference type="SUPFAM" id="SSF47090">
    <property type="entry name" value="PGBD-like"/>
    <property type="match status" value="1"/>
</dbReference>
<gene>
    <name evidence="3" type="ORF">F3S47_16475</name>
</gene>
<dbReference type="InterPro" id="IPR036365">
    <property type="entry name" value="PGBD-like_sf"/>
</dbReference>
<dbReference type="InterPro" id="IPR002477">
    <property type="entry name" value="Peptidoglycan-bd-like"/>
</dbReference>
<evidence type="ECO:0000313" key="3">
    <source>
        <dbReference type="EMBL" id="KAA9006181.1"/>
    </source>
</evidence>